<name>A0A0R3UK59_MESCO</name>
<dbReference type="GO" id="GO:0003723">
    <property type="term" value="F:RNA binding"/>
    <property type="evidence" value="ECO:0007669"/>
    <property type="project" value="UniProtKB-UniRule"/>
</dbReference>
<dbReference type="SUPFAM" id="SSF54928">
    <property type="entry name" value="RNA-binding domain, RBD"/>
    <property type="match status" value="3"/>
</dbReference>
<feature type="compositionally biased region" description="Basic and acidic residues" evidence="4">
    <location>
        <begin position="234"/>
        <end position="255"/>
    </location>
</feature>
<evidence type="ECO:0000313" key="6">
    <source>
        <dbReference type="EMBL" id="VDD81940.1"/>
    </source>
</evidence>
<keyword evidence="1" id="KW-0677">Repeat</keyword>
<dbReference type="CDD" id="cd12510">
    <property type="entry name" value="RRM1_RBM12_like"/>
    <property type="match status" value="1"/>
</dbReference>
<dbReference type="WBParaSite" id="MCU_004785-RE">
    <property type="protein sequence ID" value="MCU_004785-RE"/>
    <property type="gene ID" value="MCU_004785"/>
</dbReference>
<dbReference type="AlphaFoldDB" id="A0A0R3UK59"/>
<evidence type="ECO:0000313" key="9">
    <source>
        <dbReference type="WBParaSite" id="MCU_004785-RB"/>
    </source>
</evidence>
<evidence type="ECO:0000256" key="3">
    <source>
        <dbReference type="PROSITE-ProRule" id="PRU00176"/>
    </source>
</evidence>
<reference evidence="8 9" key="2">
    <citation type="submission" date="2019-11" db="UniProtKB">
        <authorList>
            <consortium name="WormBaseParasite"/>
        </authorList>
    </citation>
    <scope>IDENTIFICATION</scope>
</reference>
<dbReference type="SMART" id="SM00360">
    <property type="entry name" value="RRM"/>
    <property type="match status" value="2"/>
</dbReference>
<feature type="region of interest" description="Disordered" evidence="4">
    <location>
        <begin position="139"/>
        <end position="310"/>
    </location>
</feature>
<dbReference type="CDD" id="cd00590">
    <property type="entry name" value="RRM_SF"/>
    <property type="match status" value="1"/>
</dbReference>
<dbReference type="WBParaSite" id="MCU_004785-RD">
    <property type="protein sequence ID" value="MCU_004785-RD"/>
    <property type="gene ID" value="MCU_004785"/>
</dbReference>
<dbReference type="InterPro" id="IPR012677">
    <property type="entry name" value="Nucleotide-bd_a/b_plait_sf"/>
</dbReference>
<evidence type="ECO:0000256" key="1">
    <source>
        <dbReference type="ARBA" id="ARBA00022737"/>
    </source>
</evidence>
<feature type="compositionally biased region" description="Basic and acidic residues" evidence="4">
    <location>
        <begin position="709"/>
        <end position="719"/>
    </location>
</feature>
<keyword evidence="7" id="KW-1185">Reference proteome</keyword>
<reference evidence="6 7" key="1">
    <citation type="submission" date="2018-10" db="EMBL/GenBank/DDBJ databases">
        <authorList>
            <consortium name="Pathogen Informatics"/>
        </authorList>
    </citation>
    <scope>NUCLEOTIDE SEQUENCE [LARGE SCALE GENOMIC DNA]</scope>
</reference>
<dbReference type="InterPro" id="IPR035979">
    <property type="entry name" value="RBD_domain_sf"/>
</dbReference>
<dbReference type="InterPro" id="IPR050666">
    <property type="entry name" value="ESRP"/>
</dbReference>
<dbReference type="OrthoDB" id="2588702at2759"/>
<gene>
    <name evidence="6" type="ORF">MCOS_LOCUS7943</name>
</gene>
<evidence type="ECO:0000256" key="4">
    <source>
        <dbReference type="SAM" id="MobiDB-lite"/>
    </source>
</evidence>
<dbReference type="InterPro" id="IPR000504">
    <property type="entry name" value="RRM_dom"/>
</dbReference>
<dbReference type="EMBL" id="UXSR01005429">
    <property type="protein sequence ID" value="VDD81940.1"/>
    <property type="molecule type" value="Genomic_DNA"/>
</dbReference>
<feature type="compositionally biased region" description="Polar residues" evidence="4">
    <location>
        <begin position="151"/>
        <end position="160"/>
    </location>
</feature>
<accession>A0A0R3UK59</accession>
<dbReference type="PROSITE" id="PS50102">
    <property type="entry name" value="RRM"/>
    <property type="match status" value="2"/>
</dbReference>
<feature type="domain" description="RRM" evidence="5">
    <location>
        <begin position="4"/>
        <end position="77"/>
    </location>
</feature>
<dbReference type="WBParaSite" id="MCU_004785-RC">
    <property type="protein sequence ID" value="MCU_004785-RC"/>
    <property type="gene ID" value="MCU_004785"/>
</dbReference>
<feature type="compositionally biased region" description="Basic and acidic residues" evidence="4">
    <location>
        <begin position="272"/>
        <end position="282"/>
    </location>
</feature>
<evidence type="ECO:0000256" key="2">
    <source>
        <dbReference type="ARBA" id="ARBA00022884"/>
    </source>
</evidence>
<feature type="domain" description="RRM" evidence="5">
    <location>
        <begin position="760"/>
        <end position="838"/>
    </location>
</feature>
<organism evidence="6 7">
    <name type="scientific">Mesocestoides corti</name>
    <name type="common">Flatworm</name>
    <dbReference type="NCBI Taxonomy" id="53468"/>
    <lineage>
        <taxon>Eukaryota</taxon>
        <taxon>Metazoa</taxon>
        <taxon>Spiralia</taxon>
        <taxon>Lophotrochozoa</taxon>
        <taxon>Platyhelminthes</taxon>
        <taxon>Cestoda</taxon>
        <taxon>Eucestoda</taxon>
        <taxon>Cyclophyllidea</taxon>
        <taxon>Mesocestoididae</taxon>
        <taxon>Mesocestoides</taxon>
    </lineage>
</organism>
<dbReference type="STRING" id="53468.A0A0R3UK59"/>
<feature type="region of interest" description="Disordered" evidence="4">
    <location>
        <begin position="323"/>
        <end position="356"/>
    </location>
</feature>
<dbReference type="PANTHER" id="PTHR13976">
    <property type="entry name" value="HETEROGENEOUS NUCLEAR RIBONUCLEOPROTEIN-RELATED"/>
    <property type="match status" value="1"/>
</dbReference>
<feature type="region of interest" description="Disordered" evidence="4">
    <location>
        <begin position="693"/>
        <end position="763"/>
    </location>
</feature>
<proteinExistence type="predicted"/>
<feature type="compositionally biased region" description="Pro residues" evidence="4">
    <location>
        <begin position="736"/>
        <end position="755"/>
    </location>
</feature>
<dbReference type="Proteomes" id="UP000267029">
    <property type="component" value="Unassembled WGS sequence"/>
</dbReference>
<evidence type="ECO:0000313" key="8">
    <source>
        <dbReference type="WBParaSite" id="MCU_004785-RA"/>
    </source>
</evidence>
<dbReference type="Pfam" id="PF00076">
    <property type="entry name" value="RRM_1"/>
    <property type="match status" value="1"/>
</dbReference>
<keyword evidence="2 3" id="KW-0694">RNA-binding</keyword>
<protein>
    <submittedName>
        <fullName evidence="8 9">RRM domain-containing protein</fullName>
    </submittedName>
</protein>
<sequence length="838" mass="92994">MTSVIIRLQNLPISANASNIRRFFAGLNIPEGGVHIVGGEKGDAFIAFATDEDARRAMLLDNQQINSVQIRLFLSSKAEMQSVIETARSSVMMAAQQAPMQPAPNHQDTSKFPSQFLSSQTSVASSSLSGCGLYSYPHGQGPAGIPPDRGQYSTPPQSAPRQIPSGHLVRPPVASRVEENNPGADSTYGYPRGGSWEARNEEPLKPRHERGSDRSEFSGFPDFRSQSGAVVLPERGRADEFAPSREGAGDSRDRGSYGAGFNHQNNGVYAEKPLDDYERPYDGYDSYEYGGRHNGGRQYSEQSHGYSRDDISRYSGAERDFSVRPPWLRGENHQFQKRPNQLPDPPETAPYKRSRVDDVSPQAVFSETSYVVRLSMCPEDVSVKNVFEILRGVNIVPKWGIRVEEDALKRFTGNVYCMLSSIESHHRALLANGHSFHGKKVQVVDSTVDEFFRVTDSNFQSRCPPALAGKIPSRSSTKPIYFAEGCIELSEIPKDVTEKDIVDFLGVPGLVAESVKVVQSEGRGPTTALVRLPSARDLDILLGAPPRPFGPNQTQNVRLLAVSRMQFTYCVSKPTQPKKPEPQVSDASERRPQNNSERIPESSTSPRPEPKTCCFLYGFSRDVTSFDIARLFPNVLIPGDSIHILSSNRAAAIDFISENNCKKALTDFSNAEADLKTTHRDICMRAISRSDYEQKIRHGGPQAPSEPMRGGDRDNRDFRQPPAHLSHPPRGIGPRPFIPPHRQNPPFRPAGPPPKSGTSINVHVSNLPPRCHPDAVFDIFRRFHPLPGSLRFRRDPQGIFMGEALITFGSFADAERVAHEMNRYRFFGKSLAVRIHQQ</sequence>
<feature type="compositionally biased region" description="Polar residues" evidence="4">
    <location>
        <begin position="593"/>
        <end position="606"/>
    </location>
</feature>
<evidence type="ECO:0000259" key="5">
    <source>
        <dbReference type="PROSITE" id="PS50102"/>
    </source>
</evidence>
<dbReference type="Gene3D" id="3.30.70.330">
    <property type="match status" value="3"/>
</dbReference>
<feature type="compositionally biased region" description="Basic and acidic residues" evidence="4">
    <location>
        <begin position="198"/>
        <end position="216"/>
    </location>
</feature>
<dbReference type="WBParaSite" id="MCU_004785-RA">
    <property type="protein sequence ID" value="MCU_004785-RA"/>
    <property type="gene ID" value="MCU_004785"/>
</dbReference>
<dbReference type="WBParaSite" id="MCU_004785-RB">
    <property type="protein sequence ID" value="MCU_004785-RB"/>
    <property type="gene ID" value="MCU_004785"/>
</dbReference>
<evidence type="ECO:0000313" key="7">
    <source>
        <dbReference type="Proteomes" id="UP000267029"/>
    </source>
</evidence>
<feature type="region of interest" description="Disordered" evidence="4">
    <location>
        <begin position="571"/>
        <end position="609"/>
    </location>
</feature>